<dbReference type="Proteomes" id="UP000504635">
    <property type="component" value="Unplaced"/>
</dbReference>
<proteinExistence type="predicted"/>
<evidence type="ECO:0000313" key="3">
    <source>
        <dbReference type="RefSeq" id="XP_030746067.1"/>
    </source>
</evidence>
<dbReference type="OrthoDB" id="6781714at2759"/>
<dbReference type="KEGG" id="soy:115874909"/>
<accession>A0A6J2X4H6</accession>
<evidence type="ECO:0000313" key="4">
    <source>
        <dbReference type="RefSeq" id="XP_030764838.1"/>
    </source>
</evidence>
<feature type="compositionally biased region" description="Acidic residues" evidence="1">
    <location>
        <begin position="76"/>
        <end position="109"/>
    </location>
</feature>
<keyword evidence="2" id="KW-1185">Reference proteome</keyword>
<evidence type="ECO:0000256" key="1">
    <source>
        <dbReference type="SAM" id="MobiDB-lite"/>
    </source>
</evidence>
<dbReference type="RefSeq" id="XP_030764838.1">
    <property type="nucleotide sequence ID" value="XM_030908978.1"/>
</dbReference>
<name>A0A6J2X4H6_SITOR</name>
<gene>
    <name evidence="3" type="primary">LOC115874909</name>
    <name evidence="4" type="synonym">LOC115889063</name>
</gene>
<dbReference type="RefSeq" id="XP_030746067.1">
    <property type="nucleotide sequence ID" value="XM_030890207.1"/>
</dbReference>
<evidence type="ECO:0000313" key="2">
    <source>
        <dbReference type="Proteomes" id="UP000504635"/>
    </source>
</evidence>
<dbReference type="AlphaFoldDB" id="A0A6J2X4H6"/>
<sequence length="109" mass="12756">MLIYRRKWSTFSVSFSLLLCFSIFISNIWKNAFKKEPLNLDPLEYGWQFEEGKFVCKWFEGDQLPSSVEMITQEDTNAEGTDEADEDELSQEDEDSDESDNDSDEEDDD</sequence>
<feature type="region of interest" description="Disordered" evidence="1">
    <location>
        <begin position="68"/>
        <end position="109"/>
    </location>
</feature>
<dbReference type="GeneID" id="115874909"/>
<organism evidence="2 3">
    <name type="scientific">Sitophilus oryzae</name>
    <name type="common">Rice weevil</name>
    <name type="synonym">Curculio oryzae</name>
    <dbReference type="NCBI Taxonomy" id="7048"/>
    <lineage>
        <taxon>Eukaryota</taxon>
        <taxon>Metazoa</taxon>
        <taxon>Ecdysozoa</taxon>
        <taxon>Arthropoda</taxon>
        <taxon>Hexapoda</taxon>
        <taxon>Insecta</taxon>
        <taxon>Pterygota</taxon>
        <taxon>Neoptera</taxon>
        <taxon>Endopterygota</taxon>
        <taxon>Coleoptera</taxon>
        <taxon>Polyphaga</taxon>
        <taxon>Cucujiformia</taxon>
        <taxon>Curculionidae</taxon>
        <taxon>Dryophthorinae</taxon>
        <taxon>Sitophilus</taxon>
    </lineage>
</organism>
<protein>
    <submittedName>
        <fullName evidence="3 4">E3 ubiquitin-protein ligase SINA-like 2</fullName>
    </submittedName>
</protein>
<dbReference type="KEGG" id="soy:115889063"/>
<reference evidence="3 4" key="1">
    <citation type="submission" date="2025-04" db="UniProtKB">
        <authorList>
            <consortium name="RefSeq"/>
        </authorList>
    </citation>
    <scope>IDENTIFICATION</scope>
    <source>
        <tissue evidence="3 4">Gonads</tissue>
    </source>
</reference>